<protein>
    <submittedName>
        <fullName evidence="4">OstA-like protein</fullName>
    </submittedName>
</protein>
<organism evidence="4 5">
    <name type="scientific">Flavobacterium arcticum</name>
    <dbReference type="NCBI Taxonomy" id="1784713"/>
    <lineage>
        <taxon>Bacteria</taxon>
        <taxon>Pseudomonadati</taxon>
        <taxon>Bacteroidota</taxon>
        <taxon>Flavobacteriia</taxon>
        <taxon>Flavobacteriales</taxon>
        <taxon>Flavobacteriaceae</taxon>
        <taxon>Flavobacterium</taxon>
    </lineage>
</organism>
<dbReference type="Pfam" id="PF13100">
    <property type="entry name" value="OstA_2"/>
    <property type="match status" value="1"/>
</dbReference>
<dbReference type="Proteomes" id="UP000253951">
    <property type="component" value="Chromosome"/>
</dbReference>
<dbReference type="KEGG" id="fat:DVK85_12285"/>
<dbReference type="Gene3D" id="2.60.450.10">
    <property type="entry name" value="Lipopolysaccharide (LPS) transport protein A like domain"/>
    <property type="match status" value="2"/>
</dbReference>
<keyword evidence="5" id="KW-1185">Reference proteome</keyword>
<dbReference type="GO" id="GO:0030288">
    <property type="term" value="C:outer membrane-bounded periplasmic space"/>
    <property type="evidence" value="ECO:0007669"/>
    <property type="project" value="TreeGrafter"/>
</dbReference>
<dbReference type="InterPro" id="IPR052037">
    <property type="entry name" value="LPS_export_LptA"/>
</dbReference>
<dbReference type="AlphaFoldDB" id="A0A345HEF5"/>
<keyword evidence="1" id="KW-0732">Signal</keyword>
<dbReference type="InterPro" id="IPR005653">
    <property type="entry name" value="OstA-like_N"/>
</dbReference>
<dbReference type="GO" id="GO:0009279">
    <property type="term" value="C:cell outer membrane"/>
    <property type="evidence" value="ECO:0007669"/>
    <property type="project" value="TreeGrafter"/>
</dbReference>
<sequence>MKKLLIYIGILFIAFGSINANAQKKIRLIDTEHLDGNENEIPGAVVFTGDVQFEHNGATIWCNKAYLFEQENYAKLFGDVRIIQGDTIHMNSEYAEYNGNKNFAFASGDVVMKSPDMRLTTDTLYFDRASQQAYYNSYGTIVNEDNTLKSKSGRYYINQKKYQFLTAVTLTNPKYILKSNHLDYYTNSGHAYVFGPTTITSKENYIYTEKGVYDTKKNFAHLLTNSYIKYDTQLIEGDSIYYDRNREFSSATNNVKVTDTVNKYNVRGHYAEVYKQKDSLFITKHAVAVTLVEADSLYTHAKRIVITGKEGQRVVRGYNNARFYKTDMSGKCDSIHSDEERGLTQLIGRPVVWNGDSQMTGDVIHLISNSKTEQIDSLKVLNNAFIIQKDTLGTGYNQVKGQNLYGKFKDNKLYEVDLIKNTEKIFYMYDKEDLIGIDKGVSSKIHMKLNDNQIKSIRSIKNPESQSYPDAEFPENVRKLRGFIWRGDEQIKSKEDIFPPEEKELHEQIVNKTTKEKKVEDKPMEIMQETLDYDKNNPKKPQLKPTIKKQKTTTE</sequence>
<proteinExistence type="predicted"/>
<dbReference type="GO" id="GO:0017089">
    <property type="term" value="F:glycolipid transfer activity"/>
    <property type="evidence" value="ECO:0007669"/>
    <property type="project" value="TreeGrafter"/>
</dbReference>
<dbReference type="PANTHER" id="PTHR36504">
    <property type="entry name" value="LIPOPOLYSACCHARIDE EXPORT SYSTEM PROTEIN LPTA"/>
    <property type="match status" value="1"/>
</dbReference>
<dbReference type="GO" id="GO:0015920">
    <property type="term" value="P:lipopolysaccharide transport"/>
    <property type="evidence" value="ECO:0007669"/>
    <property type="project" value="TreeGrafter"/>
</dbReference>
<evidence type="ECO:0000256" key="2">
    <source>
        <dbReference type="SAM" id="MobiDB-lite"/>
    </source>
</evidence>
<evidence type="ECO:0000256" key="1">
    <source>
        <dbReference type="ARBA" id="ARBA00022729"/>
    </source>
</evidence>
<dbReference type="OrthoDB" id="9805931at2"/>
<dbReference type="RefSeq" id="WP_114678723.1">
    <property type="nucleotide sequence ID" value="NZ_CP031188.1"/>
</dbReference>
<feature type="compositionally biased region" description="Basic residues" evidence="2">
    <location>
        <begin position="546"/>
        <end position="555"/>
    </location>
</feature>
<accession>A0A345HEF5</accession>
<dbReference type="EMBL" id="CP031188">
    <property type="protein sequence ID" value="AXG74965.1"/>
    <property type="molecule type" value="Genomic_DNA"/>
</dbReference>
<feature type="compositionally biased region" description="Basic and acidic residues" evidence="2">
    <location>
        <begin position="512"/>
        <end position="524"/>
    </location>
</feature>
<evidence type="ECO:0000313" key="4">
    <source>
        <dbReference type="EMBL" id="AXG74965.1"/>
    </source>
</evidence>
<dbReference type="PANTHER" id="PTHR36504:SF1">
    <property type="entry name" value="LIPOPOLYSACCHARIDE EXPORT SYSTEM PROTEIN LPTA"/>
    <property type="match status" value="1"/>
</dbReference>
<name>A0A345HEF5_9FLAO</name>
<gene>
    <name evidence="4" type="ORF">DVK85_12285</name>
</gene>
<feature type="region of interest" description="Disordered" evidence="2">
    <location>
        <begin position="512"/>
        <end position="555"/>
    </location>
</feature>
<evidence type="ECO:0000313" key="5">
    <source>
        <dbReference type="Proteomes" id="UP000253951"/>
    </source>
</evidence>
<evidence type="ECO:0000259" key="3">
    <source>
        <dbReference type="Pfam" id="PF13100"/>
    </source>
</evidence>
<reference evidence="4 5" key="1">
    <citation type="submission" date="2018-07" db="EMBL/GenBank/DDBJ databases">
        <title>Complete genome sequence of Flavobacterium arcticum type strain SM1502T.</title>
        <authorList>
            <person name="Li Y."/>
            <person name="Li D.-D."/>
        </authorList>
    </citation>
    <scope>NUCLEOTIDE SEQUENCE [LARGE SCALE GENOMIC DNA]</scope>
    <source>
        <strain evidence="4 5">SM1502</strain>
    </source>
</reference>
<feature type="domain" description="Organic solvent tolerance-like N-terminal" evidence="3">
    <location>
        <begin position="24"/>
        <end position="179"/>
    </location>
</feature>